<gene>
    <name evidence="2" type="ORF">HAX54_037289</name>
</gene>
<reference evidence="2 3" key="1">
    <citation type="journal article" date="2021" name="BMC Genomics">
        <title>Datura genome reveals duplications of psychoactive alkaloid biosynthetic genes and high mutation rate following tissue culture.</title>
        <authorList>
            <person name="Rajewski A."/>
            <person name="Carter-House D."/>
            <person name="Stajich J."/>
            <person name="Litt A."/>
        </authorList>
    </citation>
    <scope>NUCLEOTIDE SEQUENCE [LARGE SCALE GENOMIC DNA]</scope>
    <source>
        <strain evidence="2">AR-01</strain>
    </source>
</reference>
<organism evidence="2 3">
    <name type="scientific">Datura stramonium</name>
    <name type="common">Jimsonweed</name>
    <name type="synonym">Common thornapple</name>
    <dbReference type="NCBI Taxonomy" id="4076"/>
    <lineage>
        <taxon>Eukaryota</taxon>
        <taxon>Viridiplantae</taxon>
        <taxon>Streptophyta</taxon>
        <taxon>Embryophyta</taxon>
        <taxon>Tracheophyta</taxon>
        <taxon>Spermatophyta</taxon>
        <taxon>Magnoliopsida</taxon>
        <taxon>eudicotyledons</taxon>
        <taxon>Gunneridae</taxon>
        <taxon>Pentapetalae</taxon>
        <taxon>asterids</taxon>
        <taxon>lamiids</taxon>
        <taxon>Solanales</taxon>
        <taxon>Solanaceae</taxon>
        <taxon>Solanoideae</taxon>
        <taxon>Datureae</taxon>
        <taxon>Datura</taxon>
    </lineage>
</organism>
<evidence type="ECO:0000313" key="2">
    <source>
        <dbReference type="EMBL" id="MCD7446082.1"/>
    </source>
</evidence>
<proteinExistence type="predicted"/>
<name>A0ABS8RGV4_DATST</name>
<sequence length="206" mass="23180">MEMAKMRRGFVMLTFMVLCSHRPATAEQQGEAAWTAVTRPSENNSCMKFLLCVKNPSSSCITECCDSFNFTAPPLNKCICWRIAERKFKQALTALQKYCGFIAPPCPDKHEIINQQVMQEVIDSKSSGNKQQVMKAVATCCDKDKEKIKNCMLNTTSIDQCCPTFNIMLGRNCGCYNYAEDLDNQILITLESYCDVTNPCKTAQVM</sequence>
<evidence type="ECO:0000256" key="1">
    <source>
        <dbReference type="SAM" id="SignalP"/>
    </source>
</evidence>
<keyword evidence="1" id="KW-0732">Signal</keyword>
<feature type="chain" id="PRO_5047331531" description="Bifunctional inhibitor/plant lipid transfer protein/seed storage helical domain-containing protein" evidence="1">
    <location>
        <begin position="27"/>
        <end position="206"/>
    </location>
</feature>
<dbReference type="Proteomes" id="UP000823775">
    <property type="component" value="Unassembled WGS sequence"/>
</dbReference>
<keyword evidence="3" id="KW-1185">Reference proteome</keyword>
<evidence type="ECO:0008006" key="4">
    <source>
        <dbReference type="Google" id="ProtNLM"/>
    </source>
</evidence>
<feature type="signal peptide" evidence="1">
    <location>
        <begin position="1"/>
        <end position="26"/>
    </location>
</feature>
<accession>A0ABS8RGV4</accession>
<dbReference type="EMBL" id="JACEIK010000005">
    <property type="protein sequence ID" value="MCD7446082.1"/>
    <property type="molecule type" value="Genomic_DNA"/>
</dbReference>
<comment type="caution">
    <text evidence="2">The sequence shown here is derived from an EMBL/GenBank/DDBJ whole genome shotgun (WGS) entry which is preliminary data.</text>
</comment>
<protein>
    <recommendedName>
        <fullName evidence="4">Bifunctional inhibitor/plant lipid transfer protein/seed storage helical domain-containing protein</fullName>
    </recommendedName>
</protein>
<evidence type="ECO:0000313" key="3">
    <source>
        <dbReference type="Proteomes" id="UP000823775"/>
    </source>
</evidence>